<dbReference type="RefSeq" id="WP_071616812.1">
    <property type="nucleotide sequence ID" value="NZ_MINN01000011.1"/>
</dbReference>
<proteinExistence type="predicted"/>
<evidence type="ECO:0000313" key="2">
    <source>
        <dbReference type="Proteomes" id="UP000182062"/>
    </source>
</evidence>
<dbReference type="Pfam" id="PF13076">
    <property type="entry name" value="Fur_reg_FbpA"/>
    <property type="match status" value="1"/>
</dbReference>
<keyword evidence="2" id="KW-1185">Reference proteome</keyword>
<organism evidence="1 2">
    <name type="scientific">Rossellomorea aquimaris</name>
    <dbReference type="NCBI Taxonomy" id="189382"/>
    <lineage>
        <taxon>Bacteria</taxon>
        <taxon>Bacillati</taxon>
        <taxon>Bacillota</taxon>
        <taxon>Bacilli</taxon>
        <taxon>Bacillales</taxon>
        <taxon>Bacillaceae</taxon>
        <taxon>Rossellomorea</taxon>
    </lineage>
</organism>
<evidence type="ECO:0008006" key="3">
    <source>
        <dbReference type="Google" id="ProtNLM"/>
    </source>
</evidence>
<accession>A0A1J6W6Q0</accession>
<dbReference type="InterPro" id="IPR025072">
    <property type="entry name" value="Fur_reg_FbpA"/>
</dbReference>
<dbReference type="AlphaFoldDB" id="A0A1J6W6Q0"/>
<name>A0A1J6W6Q0_9BACI</name>
<dbReference type="Proteomes" id="UP000182062">
    <property type="component" value="Unassembled WGS sequence"/>
</dbReference>
<reference evidence="1 2" key="1">
    <citation type="submission" date="2016-09" db="EMBL/GenBank/DDBJ databases">
        <title>Bacillus aquimaris SAMM genome sequence reveals colonization and biosurfactant production capacities.</title>
        <authorList>
            <person name="Waghmode S.R."/>
            <person name="Suryavanshi M.V."/>
        </authorList>
    </citation>
    <scope>NUCLEOTIDE SEQUENCE [LARGE SCALE GENOMIC DNA]</scope>
    <source>
        <strain evidence="1 2">SAMM</strain>
    </source>
</reference>
<protein>
    <recommendedName>
        <fullName evidence="3">Fur-regulated basic protein FbpA</fullName>
    </recommendedName>
</protein>
<dbReference type="EMBL" id="MINN01000011">
    <property type="protein sequence ID" value="OIU73274.1"/>
    <property type="molecule type" value="Genomic_DNA"/>
</dbReference>
<gene>
    <name evidence="1" type="ORF">BHE18_14515</name>
</gene>
<comment type="caution">
    <text evidence="1">The sequence shown here is derived from an EMBL/GenBank/DDBJ whole genome shotgun (WGS) entry which is preliminary data.</text>
</comment>
<sequence>MLHQESKSNHLSSPEMKKDFYIQQLLRIGVYKYFGKQLYELSMSELQDVYIEYYVSNHDLIS</sequence>
<evidence type="ECO:0000313" key="1">
    <source>
        <dbReference type="EMBL" id="OIU73274.1"/>
    </source>
</evidence>